<keyword evidence="1" id="KW-0472">Membrane</keyword>
<keyword evidence="1" id="KW-1133">Transmembrane helix</keyword>
<keyword evidence="1" id="KW-0812">Transmembrane</keyword>
<dbReference type="Proteomes" id="UP000000448">
    <property type="component" value="Chromosome"/>
</dbReference>
<evidence type="ECO:0000256" key="1">
    <source>
        <dbReference type="SAM" id="Phobius"/>
    </source>
</evidence>
<dbReference type="KEGG" id="nam:NAMH_0618"/>
<organism evidence="3 4">
    <name type="scientific">Nautilia profundicola (strain ATCC BAA-1463 / DSM 18972 / AmH)</name>
    <dbReference type="NCBI Taxonomy" id="598659"/>
    <lineage>
        <taxon>Bacteria</taxon>
        <taxon>Pseudomonadati</taxon>
        <taxon>Campylobacterota</taxon>
        <taxon>Epsilonproteobacteria</taxon>
        <taxon>Nautiliales</taxon>
        <taxon>Nautiliaceae</taxon>
        <taxon>Nautilia</taxon>
    </lineage>
</organism>
<dbReference type="EMBL" id="CP001279">
    <property type="protein sequence ID" value="ACM93411.1"/>
    <property type="molecule type" value="Genomic_DNA"/>
</dbReference>
<dbReference type="STRING" id="598659.NAMH_0618"/>
<evidence type="ECO:0000313" key="4">
    <source>
        <dbReference type="Proteomes" id="UP000000448"/>
    </source>
</evidence>
<feature type="transmembrane region" description="Helical" evidence="1">
    <location>
        <begin position="31"/>
        <end position="51"/>
    </location>
</feature>
<gene>
    <name evidence="3" type="ordered locus">NAMH_0618</name>
</gene>
<evidence type="ECO:0000313" key="3">
    <source>
        <dbReference type="EMBL" id="ACM93411.1"/>
    </source>
</evidence>
<dbReference type="AlphaFoldDB" id="B9L8S6"/>
<feature type="domain" description="Ancillary SecYEG translocon subunit/Cell division coordinator CpoB TPR" evidence="2">
    <location>
        <begin position="22"/>
        <end position="173"/>
    </location>
</feature>
<keyword evidence="4" id="KW-1185">Reference proteome</keyword>
<protein>
    <recommendedName>
        <fullName evidence="2">Ancillary SecYEG translocon subunit/Cell division coordinator CpoB TPR domain-containing protein</fullName>
    </recommendedName>
</protein>
<name>B9L8S6_NAUPA</name>
<sequence length="185" mass="21169">MEIKEKLKQEEELLVKVFKLEKFIKKYKKQIIAGVTIAALILIGNAVYGYIQTQKLISSNNAFDTLMQNPNDKAALEKVKSNENLYQVYLLQSDKIEDLQKVTAPELKAIAAYKIAMLKGDKQSLENYLLNPDYKILKDPVRVALIKIYLKEGNREKAKELYTQITPNSEFAAIAKFLLHYGIVK</sequence>
<accession>B9L8S6</accession>
<dbReference type="InterPro" id="IPR018704">
    <property type="entry name" value="SecYEG/CpoB_TPR"/>
</dbReference>
<reference evidence="3 4" key="1">
    <citation type="journal article" date="2009" name="PLoS Genet.">
        <title>Adaptations to submarine hydrothermal environments exemplified by the genome of Nautilia profundicola.</title>
        <authorList>
            <person name="Campbell B.J."/>
            <person name="Smith J.L."/>
            <person name="Hanson T.E."/>
            <person name="Klotz M.G."/>
            <person name="Stein L.Y."/>
            <person name="Lee C.K."/>
            <person name="Wu D."/>
            <person name="Robinson J.M."/>
            <person name="Khouri H.M."/>
            <person name="Eisen J.A."/>
            <person name="Cary S.C."/>
        </authorList>
    </citation>
    <scope>NUCLEOTIDE SEQUENCE [LARGE SCALE GENOMIC DNA]</scope>
    <source>
        <strain evidence="4">ATCC BAA-1463 / DSM 18972 / AmH</strain>
    </source>
</reference>
<dbReference type="RefSeq" id="WP_015902463.1">
    <property type="nucleotide sequence ID" value="NC_012115.1"/>
</dbReference>
<evidence type="ECO:0000259" key="2">
    <source>
        <dbReference type="Pfam" id="PF09976"/>
    </source>
</evidence>
<dbReference type="eggNOG" id="COG4649">
    <property type="taxonomic scope" value="Bacteria"/>
</dbReference>
<dbReference type="Pfam" id="PF09976">
    <property type="entry name" value="TPR_21"/>
    <property type="match status" value="1"/>
</dbReference>
<proteinExistence type="predicted"/>
<dbReference type="HOGENOM" id="CLU_1459841_0_0_7"/>